<reference evidence="4 5" key="1">
    <citation type="submission" date="2018-04" db="EMBL/GenBank/DDBJ databases">
        <title>Genomic Encyclopedia of Archaeal and Bacterial Type Strains, Phase II (KMG-II): from individual species to whole genera.</title>
        <authorList>
            <person name="Goeker M."/>
        </authorList>
    </citation>
    <scope>NUCLEOTIDE SEQUENCE [LARGE SCALE GENOMIC DNA]</scope>
    <source>
        <strain evidence="4 5">DSM 45169</strain>
    </source>
</reference>
<dbReference type="OrthoDB" id="9812429at2"/>
<dbReference type="PANTHER" id="PTHR40032">
    <property type="entry name" value="EXPORTED PROTEIN-RELATED"/>
    <property type="match status" value="1"/>
</dbReference>
<evidence type="ECO:0000313" key="5">
    <source>
        <dbReference type="Proteomes" id="UP000241639"/>
    </source>
</evidence>
<dbReference type="EMBL" id="PZZP01000001">
    <property type="protein sequence ID" value="PTM57980.1"/>
    <property type="molecule type" value="Genomic_DNA"/>
</dbReference>
<feature type="signal peptide" evidence="2">
    <location>
        <begin position="1"/>
        <end position="22"/>
    </location>
</feature>
<dbReference type="Gene3D" id="3.90.1720.10">
    <property type="entry name" value="endopeptidase domain like (from Nostoc punctiforme)"/>
    <property type="match status" value="1"/>
</dbReference>
<comment type="caution">
    <text evidence="4">The sequence shown here is derived from an EMBL/GenBank/DDBJ whole genome shotgun (WGS) entry which is preliminary data.</text>
</comment>
<evidence type="ECO:0000256" key="2">
    <source>
        <dbReference type="SAM" id="SignalP"/>
    </source>
</evidence>
<dbReference type="PROSITE" id="PS51257">
    <property type="entry name" value="PROKAR_LIPOPROTEIN"/>
    <property type="match status" value="1"/>
</dbReference>
<dbReference type="Pfam" id="PF12671">
    <property type="entry name" value="Amidase_6"/>
    <property type="match status" value="1"/>
</dbReference>
<feature type="compositionally biased region" description="Basic and acidic residues" evidence="1">
    <location>
        <begin position="28"/>
        <end position="39"/>
    </location>
</feature>
<feature type="compositionally biased region" description="Basic and acidic residues" evidence="1">
    <location>
        <begin position="305"/>
        <end position="317"/>
    </location>
</feature>
<evidence type="ECO:0000259" key="3">
    <source>
        <dbReference type="Pfam" id="PF12671"/>
    </source>
</evidence>
<dbReference type="RefSeq" id="WP_107724841.1">
    <property type="nucleotide sequence ID" value="NZ_PZZP01000001.1"/>
</dbReference>
<gene>
    <name evidence="4" type="ORF">C8J48_0551</name>
</gene>
<feature type="compositionally biased region" description="Polar residues" evidence="1">
    <location>
        <begin position="226"/>
        <end position="243"/>
    </location>
</feature>
<dbReference type="InterPro" id="IPR024301">
    <property type="entry name" value="Amidase_6"/>
</dbReference>
<evidence type="ECO:0000313" key="4">
    <source>
        <dbReference type="EMBL" id="PTM57980.1"/>
    </source>
</evidence>
<dbReference type="AlphaFoldDB" id="A0A2T4Z7W3"/>
<protein>
    <submittedName>
        <fullName evidence="4">Putative amidase-like protein</fullName>
    </submittedName>
</protein>
<proteinExistence type="predicted"/>
<feature type="domain" description="Putative amidase" evidence="3">
    <location>
        <begin position="320"/>
        <end position="464"/>
    </location>
</feature>
<evidence type="ECO:0000256" key="1">
    <source>
        <dbReference type="SAM" id="MobiDB-lite"/>
    </source>
</evidence>
<organism evidence="4 5">
    <name type="scientific">Desmospora activa DSM 45169</name>
    <dbReference type="NCBI Taxonomy" id="1121389"/>
    <lineage>
        <taxon>Bacteria</taxon>
        <taxon>Bacillati</taxon>
        <taxon>Bacillota</taxon>
        <taxon>Bacilli</taxon>
        <taxon>Bacillales</taxon>
        <taxon>Thermoactinomycetaceae</taxon>
        <taxon>Desmospora</taxon>
    </lineage>
</organism>
<name>A0A2T4Z7W3_9BACL</name>
<sequence length="480" mass="52990">MKAFLQGKMVAILAMALILVLAGCGGDKEATGDKGKSETPEESGTTDSTASISDEELVDSISLYNESAKSKEEIQQEHTSAVTIVVKRSEQQKTPTKTDLDNQQYRDFVIGAATDLEGLSEAERKAVGDYAKDVADYDNKEKNKQIEELRDKATKEGLTPGEKAELINLLPAKDSVPLKQDKVDPEHNGDTGVDKNKAPGSNSPDQDKATEEESGESSHPPAAENGTDNPDQQSPSDEGSANDGQEEPASEGENNEQEQQEPPANGEEEAEEQQPPAPEEENKDEEGNGENGTDQDGSEEQPPVEEEKPADDGMKEANGYDRAKARDYAYQWWNSRNNEQYGFYSRERDCVDCWYDCTNFTSQAMVAGGLVQWKSDPWWYYSDTKPSYAWGLANSQYKHLQQRAEPANSLSELKVGDIVHADINGDGHINHSAIITKIELGQIYVTQHTTDRKDAPLSTWFWNGYNVFGWKMGTADNTSR</sequence>
<feature type="compositionally biased region" description="Acidic residues" evidence="1">
    <location>
        <begin position="244"/>
        <end position="259"/>
    </location>
</feature>
<feature type="compositionally biased region" description="Basic and acidic residues" evidence="1">
    <location>
        <begin position="179"/>
        <end position="197"/>
    </location>
</feature>
<feature type="compositionally biased region" description="Polar residues" evidence="1">
    <location>
        <begin position="42"/>
        <end position="52"/>
    </location>
</feature>
<accession>A0A2T4Z7W3</accession>
<feature type="compositionally biased region" description="Basic and acidic residues" evidence="1">
    <location>
        <begin position="129"/>
        <end position="155"/>
    </location>
</feature>
<feature type="region of interest" description="Disordered" evidence="1">
    <location>
        <begin position="129"/>
        <end position="317"/>
    </location>
</feature>
<feature type="compositionally biased region" description="Acidic residues" evidence="1">
    <location>
        <begin position="266"/>
        <end position="288"/>
    </location>
</feature>
<keyword evidence="5" id="KW-1185">Reference proteome</keyword>
<feature type="chain" id="PRO_5038729017" evidence="2">
    <location>
        <begin position="23"/>
        <end position="480"/>
    </location>
</feature>
<dbReference type="PANTHER" id="PTHR40032:SF1">
    <property type="entry name" value="EXPORTED PROTEIN"/>
    <property type="match status" value="1"/>
</dbReference>
<dbReference type="Proteomes" id="UP000241639">
    <property type="component" value="Unassembled WGS sequence"/>
</dbReference>
<keyword evidence="2" id="KW-0732">Signal</keyword>
<feature type="region of interest" description="Disordered" evidence="1">
    <location>
        <begin position="28"/>
        <end position="56"/>
    </location>
</feature>